<dbReference type="RefSeq" id="WP_397217797.1">
    <property type="nucleotide sequence ID" value="NZ_JBGFSN010000011.1"/>
</dbReference>
<evidence type="ECO:0000313" key="2">
    <source>
        <dbReference type="EMBL" id="MFH8136215.1"/>
    </source>
</evidence>
<organism evidence="2 3">
    <name type="scientific">Pantoea osteomyelitidis</name>
    <dbReference type="NCBI Taxonomy" id="3230026"/>
    <lineage>
        <taxon>Bacteria</taxon>
        <taxon>Pseudomonadati</taxon>
        <taxon>Pseudomonadota</taxon>
        <taxon>Gammaproteobacteria</taxon>
        <taxon>Enterobacterales</taxon>
        <taxon>Erwiniaceae</taxon>
        <taxon>Pantoea</taxon>
    </lineage>
</organism>
<evidence type="ECO:0008006" key="4">
    <source>
        <dbReference type="Google" id="ProtNLM"/>
    </source>
</evidence>
<protein>
    <recommendedName>
        <fullName evidence="4">Type IV / VI secretion system DotU domain-containing protein</fullName>
    </recommendedName>
</protein>
<accession>A0ABW7Q0W4</accession>
<evidence type="ECO:0000313" key="3">
    <source>
        <dbReference type="Proteomes" id="UP001611251"/>
    </source>
</evidence>
<reference evidence="2 3" key="1">
    <citation type="submission" date="2024-08" db="EMBL/GenBank/DDBJ databases">
        <title>Pantoea ronii - a newly identified human opportunistic pathogen.</title>
        <authorList>
            <person name="Keidar-Friedman D."/>
            <person name="Sorek N."/>
            <person name="Leshin-Carmel D."/>
            <person name="Tsur A."/>
            <person name="Amsalem M."/>
            <person name="Tolkach D."/>
            <person name="Brosh-Nissimov T."/>
        </authorList>
    </citation>
    <scope>NUCLEOTIDE SEQUENCE [LARGE SCALE GENOMIC DNA]</scope>
    <source>
        <strain evidence="2 3">AA23256</strain>
    </source>
</reference>
<comment type="caution">
    <text evidence="2">The sequence shown here is derived from an EMBL/GenBank/DDBJ whole genome shotgun (WGS) entry which is preliminary data.</text>
</comment>
<dbReference type="Proteomes" id="UP001611251">
    <property type="component" value="Unassembled WGS sequence"/>
</dbReference>
<dbReference type="EMBL" id="JBGFSN010000011">
    <property type="protein sequence ID" value="MFH8136215.1"/>
    <property type="molecule type" value="Genomic_DNA"/>
</dbReference>
<keyword evidence="1" id="KW-0472">Membrane</keyword>
<gene>
    <name evidence="2" type="ORF">ABU178_18860</name>
</gene>
<keyword evidence="1" id="KW-0812">Transmembrane</keyword>
<keyword evidence="3" id="KW-1185">Reference proteome</keyword>
<evidence type="ECO:0000256" key="1">
    <source>
        <dbReference type="SAM" id="Phobius"/>
    </source>
</evidence>
<name>A0ABW7Q0W4_9GAMM</name>
<keyword evidence="1" id="KW-1133">Transmembrane helix</keyword>
<proteinExistence type="predicted"/>
<sequence>MVNSDFYIKKIISINTLLSFNGIIPSFSAFQQKMVRLIRQLQICLHKECVADADVQRLCWLITLWLDKHTETRLDRKFFSWGDYSLEHALYGHKSGEDHFAVVFTEMLENACQPAKRYACRIALLYSTLAPQDKALIAALANVPAHLAPDSGPVKSTPVLPHSIIEPSEPLSALPVSAPLRHRIALPEGAGLLAALIMLWILSIFYLGSLL</sequence>
<feature type="transmembrane region" description="Helical" evidence="1">
    <location>
        <begin position="190"/>
        <end position="208"/>
    </location>
</feature>